<protein>
    <submittedName>
        <fullName evidence="1">Haloacid dehalogenase-like hydrolase</fullName>
    </submittedName>
</protein>
<dbReference type="InterPro" id="IPR036412">
    <property type="entry name" value="HAD-like_sf"/>
</dbReference>
<dbReference type="InterPro" id="IPR023214">
    <property type="entry name" value="HAD_sf"/>
</dbReference>
<dbReference type="RefSeq" id="WP_136935385.1">
    <property type="nucleotide sequence ID" value="NZ_SSMQ01000086.1"/>
</dbReference>
<name>A0A4U1IRH0_9BACT</name>
<dbReference type="EMBL" id="SSMQ01000086">
    <property type="protein sequence ID" value="TKC96464.1"/>
    <property type="molecule type" value="Genomic_DNA"/>
</dbReference>
<keyword evidence="1" id="KW-0378">Hydrolase</keyword>
<dbReference type="Gene3D" id="3.40.50.1000">
    <property type="entry name" value="HAD superfamily/HAD-like"/>
    <property type="match status" value="1"/>
</dbReference>
<dbReference type="AlphaFoldDB" id="A0A4U1IRH0"/>
<dbReference type="Pfam" id="PF00702">
    <property type="entry name" value="Hydrolase"/>
    <property type="match status" value="1"/>
</dbReference>
<dbReference type="SUPFAM" id="SSF56784">
    <property type="entry name" value="HAD-like"/>
    <property type="match status" value="1"/>
</dbReference>
<proteinExistence type="predicted"/>
<evidence type="ECO:0000313" key="2">
    <source>
        <dbReference type="Proteomes" id="UP000309215"/>
    </source>
</evidence>
<accession>A0A4U1IRH0</accession>
<sequence length="251" mass="28124">MGALFTHRRLGEVERKRLLREVLERARDRSRGAGVIVFDLDGTIMDNRPRVVAILHELADLWRARHPGESVALAAAGIDDVVYGLVDTLRRLGVSEPTLHEEGFRFWRERFFYDPHIRHDTEIAGARDYVRACYDAGAVIVYLTGRDLPNMALGSFASLRDLGFPIGVVGTELVTKPAFETPDSVFKREVAPAFSRLGEVIAVFDNEPANCNLFLEIHPACTTVFVDTQYAPDPPPLDARAHVIHSFEFEP</sequence>
<dbReference type="GO" id="GO:0016787">
    <property type="term" value="F:hydrolase activity"/>
    <property type="evidence" value="ECO:0007669"/>
    <property type="project" value="UniProtKB-KW"/>
</dbReference>
<dbReference type="OrthoDB" id="820330at2"/>
<keyword evidence="2" id="KW-1185">Reference proteome</keyword>
<gene>
    <name evidence="1" type="ORF">E8A74_45235</name>
</gene>
<reference evidence="1 2" key="1">
    <citation type="submission" date="2019-04" db="EMBL/GenBank/DDBJ databases">
        <authorList>
            <person name="Li Y."/>
            <person name="Wang J."/>
        </authorList>
    </citation>
    <scope>NUCLEOTIDE SEQUENCE [LARGE SCALE GENOMIC DNA]</scope>
    <source>
        <strain evidence="1 2">DSM 14668</strain>
    </source>
</reference>
<evidence type="ECO:0000313" key="1">
    <source>
        <dbReference type="EMBL" id="TKC96464.1"/>
    </source>
</evidence>
<dbReference type="Proteomes" id="UP000309215">
    <property type="component" value="Unassembled WGS sequence"/>
</dbReference>
<organism evidence="1 2">
    <name type="scientific">Polyangium fumosum</name>
    <dbReference type="NCBI Taxonomy" id="889272"/>
    <lineage>
        <taxon>Bacteria</taxon>
        <taxon>Pseudomonadati</taxon>
        <taxon>Myxococcota</taxon>
        <taxon>Polyangia</taxon>
        <taxon>Polyangiales</taxon>
        <taxon>Polyangiaceae</taxon>
        <taxon>Polyangium</taxon>
    </lineage>
</organism>
<comment type="caution">
    <text evidence="1">The sequence shown here is derived from an EMBL/GenBank/DDBJ whole genome shotgun (WGS) entry which is preliminary data.</text>
</comment>